<keyword evidence="5" id="KW-1185">Reference proteome</keyword>
<reference evidence="4 5" key="1">
    <citation type="journal article" date="2017" name="Int. J. Parasitol.">
        <title>The genome of the protozoan parasite Cystoisospora suis and a reverse vaccinology approach to identify vaccine candidates.</title>
        <authorList>
            <person name="Palmieri N."/>
            <person name="Shrestha A."/>
            <person name="Ruttkowski B."/>
            <person name="Beck T."/>
            <person name="Vogl C."/>
            <person name="Tomley F."/>
            <person name="Blake D.P."/>
            <person name="Joachim A."/>
        </authorList>
    </citation>
    <scope>NUCLEOTIDE SEQUENCE [LARGE SCALE GENOMIC DNA]</scope>
    <source>
        <strain evidence="4 5">Wien I</strain>
    </source>
</reference>
<organism evidence="4 5">
    <name type="scientific">Cystoisospora suis</name>
    <dbReference type="NCBI Taxonomy" id="483139"/>
    <lineage>
        <taxon>Eukaryota</taxon>
        <taxon>Sar</taxon>
        <taxon>Alveolata</taxon>
        <taxon>Apicomplexa</taxon>
        <taxon>Conoidasida</taxon>
        <taxon>Coccidia</taxon>
        <taxon>Eucoccidiorida</taxon>
        <taxon>Eimeriorina</taxon>
        <taxon>Sarcocystidae</taxon>
        <taxon>Cystoisospora</taxon>
    </lineage>
</organism>
<dbReference type="PROSITE" id="PS50102">
    <property type="entry name" value="RRM"/>
    <property type="match status" value="1"/>
</dbReference>
<dbReference type="Pfam" id="PF00076">
    <property type="entry name" value="RRM_1"/>
    <property type="match status" value="1"/>
</dbReference>
<dbReference type="InterPro" id="IPR035979">
    <property type="entry name" value="RBD_domain_sf"/>
</dbReference>
<dbReference type="GeneID" id="94427939"/>
<dbReference type="Proteomes" id="UP000221165">
    <property type="component" value="Unassembled WGS sequence"/>
</dbReference>
<dbReference type="InterPro" id="IPR000504">
    <property type="entry name" value="RRM_dom"/>
</dbReference>
<dbReference type="GO" id="GO:0003723">
    <property type="term" value="F:RNA binding"/>
    <property type="evidence" value="ECO:0007669"/>
    <property type="project" value="UniProtKB-UniRule"/>
</dbReference>
<dbReference type="OrthoDB" id="439808at2759"/>
<dbReference type="SMART" id="SM00360">
    <property type="entry name" value="RRM"/>
    <property type="match status" value="1"/>
</dbReference>
<gene>
    <name evidence="4" type="ORF">CSUI_004540</name>
</gene>
<evidence type="ECO:0000313" key="5">
    <source>
        <dbReference type="Proteomes" id="UP000221165"/>
    </source>
</evidence>
<sequence length="221" mass="24304">MVNGIMARRVYVPPHHRKVTTSCSNSIFLANIPSDVTKLLLIAARQAELAQLFGYFGDIRSVVVHNEKRIAFLEFSTHASALAAITHMQGYVLRHHTLACSWSVRRHTTYQDEGIEEDDGYRRSEEAFAYNAAKAMEPTVGLANGAHAASELDPTLLAAGDRAVRLKNPAQGEAALELSPERHLFWLSFYAADPRVSSRTLLATMDAALESSKTSSPRPSP</sequence>
<proteinExistence type="predicted"/>
<dbReference type="EMBL" id="MIGC01002139">
    <property type="protein sequence ID" value="PHJ21613.1"/>
    <property type="molecule type" value="Genomic_DNA"/>
</dbReference>
<comment type="caution">
    <text evidence="4">The sequence shown here is derived from an EMBL/GenBank/DDBJ whole genome shotgun (WGS) entry which is preliminary data.</text>
</comment>
<dbReference type="InterPro" id="IPR012677">
    <property type="entry name" value="Nucleotide-bd_a/b_plait_sf"/>
</dbReference>
<dbReference type="SUPFAM" id="SSF54928">
    <property type="entry name" value="RNA-binding domain, RBD"/>
    <property type="match status" value="1"/>
</dbReference>
<protein>
    <submittedName>
        <fullName evidence="4">Rna recognition motif-containing protein</fullName>
    </submittedName>
</protein>
<name>A0A2C6L157_9APIC</name>
<dbReference type="AlphaFoldDB" id="A0A2C6L157"/>
<evidence type="ECO:0000313" key="4">
    <source>
        <dbReference type="EMBL" id="PHJ21613.1"/>
    </source>
</evidence>
<evidence type="ECO:0000259" key="3">
    <source>
        <dbReference type="PROSITE" id="PS50102"/>
    </source>
</evidence>
<feature type="domain" description="RRM" evidence="3">
    <location>
        <begin position="25"/>
        <end position="105"/>
    </location>
</feature>
<evidence type="ECO:0000256" key="1">
    <source>
        <dbReference type="ARBA" id="ARBA00022884"/>
    </source>
</evidence>
<evidence type="ECO:0000256" key="2">
    <source>
        <dbReference type="PROSITE-ProRule" id="PRU00176"/>
    </source>
</evidence>
<dbReference type="VEuPathDB" id="ToxoDB:CSUI_004540"/>
<dbReference type="Gene3D" id="3.30.70.330">
    <property type="match status" value="1"/>
</dbReference>
<accession>A0A2C6L157</accession>
<keyword evidence="1 2" id="KW-0694">RNA-binding</keyword>
<dbReference type="RefSeq" id="XP_067923295.1">
    <property type="nucleotide sequence ID" value="XM_068064728.1"/>
</dbReference>
<dbReference type="PANTHER" id="PTHR10352">
    <property type="entry name" value="EUKARYOTIC TRANSLATION INITIATION FACTOR 3 SUBUNIT G"/>
    <property type="match status" value="1"/>
</dbReference>